<keyword evidence="3" id="KW-1185">Reference proteome</keyword>
<feature type="non-terminal residue" evidence="2">
    <location>
        <position position="1"/>
    </location>
</feature>
<evidence type="ECO:0000256" key="1">
    <source>
        <dbReference type="SAM" id="MobiDB-lite"/>
    </source>
</evidence>
<evidence type="ECO:0000313" key="2">
    <source>
        <dbReference type="EMBL" id="CAK0790429.1"/>
    </source>
</evidence>
<gene>
    <name evidence="2" type="ORF">PCOR1329_LOCUS1706</name>
</gene>
<accession>A0ABN9PCK7</accession>
<reference evidence="2" key="1">
    <citation type="submission" date="2023-10" db="EMBL/GenBank/DDBJ databases">
        <authorList>
            <person name="Chen Y."/>
            <person name="Shah S."/>
            <person name="Dougan E. K."/>
            <person name="Thang M."/>
            <person name="Chan C."/>
        </authorList>
    </citation>
    <scope>NUCLEOTIDE SEQUENCE [LARGE SCALE GENOMIC DNA]</scope>
</reference>
<feature type="non-terminal residue" evidence="2">
    <location>
        <position position="211"/>
    </location>
</feature>
<feature type="region of interest" description="Disordered" evidence="1">
    <location>
        <begin position="97"/>
        <end position="211"/>
    </location>
</feature>
<sequence length="211" mass="22255">ERRRCRSKGVPAAAVPISAASRWGAGPSDPRSTFAASEFEVALRTSPSEAHRRQWRGQSWAAPAAKADSSEEAVKAAMQEARRAEVESQIANDVATLLAQAQPDDGEWQRRAAAEASGGMSEPKAEASAEVESINSSGHPSEAEAGGPGSFTPLAIKARTKSRASPSPSESQSPPSKRARIMAKTAAEQCSPIYTPTPEAEYDAQTVDQPK</sequence>
<proteinExistence type="predicted"/>
<name>A0ABN9PCK7_9DINO</name>
<dbReference type="Proteomes" id="UP001189429">
    <property type="component" value="Unassembled WGS sequence"/>
</dbReference>
<feature type="compositionally biased region" description="Low complexity" evidence="1">
    <location>
        <begin position="163"/>
        <end position="176"/>
    </location>
</feature>
<comment type="caution">
    <text evidence="2">The sequence shown here is derived from an EMBL/GenBank/DDBJ whole genome shotgun (WGS) entry which is preliminary data.</text>
</comment>
<protein>
    <submittedName>
        <fullName evidence="2">Uncharacterized protein</fullName>
    </submittedName>
</protein>
<evidence type="ECO:0000313" key="3">
    <source>
        <dbReference type="Proteomes" id="UP001189429"/>
    </source>
</evidence>
<feature type="region of interest" description="Disordered" evidence="1">
    <location>
        <begin position="45"/>
        <end position="68"/>
    </location>
</feature>
<dbReference type="EMBL" id="CAUYUJ010000417">
    <property type="protein sequence ID" value="CAK0790429.1"/>
    <property type="molecule type" value="Genomic_DNA"/>
</dbReference>
<organism evidence="2 3">
    <name type="scientific">Prorocentrum cordatum</name>
    <dbReference type="NCBI Taxonomy" id="2364126"/>
    <lineage>
        <taxon>Eukaryota</taxon>
        <taxon>Sar</taxon>
        <taxon>Alveolata</taxon>
        <taxon>Dinophyceae</taxon>
        <taxon>Prorocentrales</taxon>
        <taxon>Prorocentraceae</taxon>
        <taxon>Prorocentrum</taxon>
    </lineage>
</organism>